<comment type="caution">
    <text evidence="3">The sequence shown here is derived from an EMBL/GenBank/DDBJ whole genome shotgun (WGS) entry which is preliminary data.</text>
</comment>
<proteinExistence type="predicted"/>
<dbReference type="EMBL" id="BLXT01006896">
    <property type="protein sequence ID" value="GFO34387.1"/>
    <property type="molecule type" value="Genomic_DNA"/>
</dbReference>
<dbReference type="Proteomes" id="UP000735302">
    <property type="component" value="Unassembled WGS sequence"/>
</dbReference>
<name>A0AAV4CR77_9GAST</name>
<reference evidence="3 4" key="1">
    <citation type="journal article" date="2021" name="Elife">
        <title>Chloroplast acquisition without the gene transfer in kleptoplastic sea slugs, Plakobranchus ocellatus.</title>
        <authorList>
            <person name="Maeda T."/>
            <person name="Takahashi S."/>
            <person name="Yoshida T."/>
            <person name="Shimamura S."/>
            <person name="Takaki Y."/>
            <person name="Nagai Y."/>
            <person name="Toyoda A."/>
            <person name="Suzuki Y."/>
            <person name="Arimoto A."/>
            <person name="Ishii H."/>
            <person name="Satoh N."/>
            <person name="Nishiyama T."/>
            <person name="Hasebe M."/>
            <person name="Maruyama T."/>
            <person name="Minagawa J."/>
            <person name="Obokata J."/>
            <person name="Shigenobu S."/>
        </authorList>
    </citation>
    <scope>NUCLEOTIDE SEQUENCE [LARGE SCALE GENOMIC DNA]</scope>
</reference>
<organism evidence="3 4">
    <name type="scientific">Plakobranchus ocellatus</name>
    <dbReference type="NCBI Taxonomy" id="259542"/>
    <lineage>
        <taxon>Eukaryota</taxon>
        <taxon>Metazoa</taxon>
        <taxon>Spiralia</taxon>
        <taxon>Lophotrochozoa</taxon>
        <taxon>Mollusca</taxon>
        <taxon>Gastropoda</taxon>
        <taxon>Heterobranchia</taxon>
        <taxon>Euthyneura</taxon>
        <taxon>Panpulmonata</taxon>
        <taxon>Sacoglossa</taxon>
        <taxon>Placobranchoidea</taxon>
        <taxon>Plakobranchidae</taxon>
        <taxon>Plakobranchus</taxon>
    </lineage>
</organism>
<feature type="transmembrane region" description="Helical" evidence="2">
    <location>
        <begin position="177"/>
        <end position="197"/>
    </location>
</feature>
<protein>
    <submittedName>
        <fullName evidence="3">DNA polymerase beta</fullName>
    </submittedName>
</protein>
<feature type="compositionally biased region" description="Polar residues" evidence="1">
    <location>
        <begin position="212"/>
        <end position="222"/>
    </location>
</feature>
<keyword evidence="4" id="KW-1185">Reference proteome</keyword>
<dbReference type="AlphaFoldDB" id="A0AAV4CR77"/>
<feature type="region of interest" description="Disordered" evidence="1">
    <location>
        <begin position="203"/>
        <end position="229"/>
    </location>
</feature>
<feature type="region of interest" description="Disordered" evidence="1">
    <location>
        <begin position="1"/>
        <end position="53"/>
    </location>
</feature>
<evidence type="ECO:0000256" key="2">
    <source>
        <dbReference type="SAM" id="Phobius"/>
    </source>
</evidence>
<evidence type="ECO:0000313" key="4">
    <source>
        <dbReference type="Proteomes" id="UP000735302"/>
    </source>
</evidence>
<evidence type="ECO:0000256" key="1">
    <source>
        <dbReference type="SAM" id="MobiDB-lite"/>
    </source>
</evidence>
<keyword evidence="2" id="KW-1133">Transmembrane helix</keyword>
<keyword evidence="2" id="KW-0472">Membrane</keyword>
<evidence type="ECO:0000313" key="3">
    <source>
        <dbReference type="EMBL" id="GFO34387.1"/>
    </source>
</evidence>
<feature type="region of interest" description="Disordered" evidence="1">
    <location>
        <begin position="77"/>
        <end position="103"/>
    </location>
</feature>
<keyword evidence="2" id="KW-0812">Transmembrane</keyword>
<accession>A0AAV4CR77</accession>
<feature type="compositionally biased region" description="Polar residues" evidence="1">
    <location>
        <begin position="39"/>
        <end position="50"/>
    </location>
</feature>
<sequence>MDKAGNDNKSNQCNPNNPRYQGHQKGYQGTGDKADLDNHGQQLNPNNPKYQETLHLTVISSPHPGPRDPPSHCNLITTSQRPRDPPSHCNLITTSRRPKDPPSHCNLITISHRPTDPPPHCNLITTSRRPTDPPPDCTLITTSRRPTDPPLDCNLIITALSNKPDTPRGWRSLNRKISFLLFSLSLLLALNVTNAFFSSAQGTGDKADLDNHGQQLNPNNPKYQGGAKS</sequence>
<feature type="compositionally biased region" description="Polar residues" evidence="1">
    <location>
        <begin position="7"/>
        <end position="19"/>
    </location>
</feature>
<gene>
    <name evidence="3" type="ORF">PoB_006089200</name>
</gene>